<accession>A0A803PV19</accession>
<feature type="region of interest" description="Disordered" evidence="1">
    <location>
        <begin position="74"/>
        <end position="142"/>
    </location>
</feature>
<sequence length="288" mass="30971">MHPLEFGIARDEDPSEGLYGALEAEEACPRGGSTPDIDDNIPLSKIARNLKRRERAFYQFSACGGMVGDDTLLIRPRGQGSDRPTCPFPTSRGKGKAAGNISNDSSFEDDGHPRAKVDRTTQSNDVVGSSLPPPPPRPAPADQSMIETELLAKGEALTNAEALAKQRHGMITGLEHMLGIRNQENHTLVAKASRLEVELGKMDEALKLALDGQQPIRDEMQTDRTIVQPNESSLSHFDEAMASTPTKEVASQAIDQVAGQPAETIPSPLFGDLDAAIFSLTPLSPPQD</sequence>
<evidence type="ECO:0000313" key="3">
    <source>
        <dbReference type="Proteomes" id="UP000596661"/>
    </source>
</evidence>
<dbReference type="EMBL" id="UZAU01000615">
    <property type="status" value="NOT_ANNOTATED_CDS"/>
    <property type="molecule type" value="Genomic_DNA"/>
</dbReference>
<dbReference type="EnsemblPlants" id="evm.model.06.1565">
    <property type="protein sequence ID" value="cds.evm.model.06.1565"/>
    <property type="gene ID" value="evm.TU.06.1565"/>
</dbReference>
<evidence type="ECO:0000256" key="1">
    <source>
        <dbReference type="SAM" id="MobiDB-lite"/>
    </source>
</evidence>
<feature type="compositionally biased region" description="Basic and acidic residues" evidence="1">
    <location>
        <begin position="109"/>
        <end position="119"/>
    </location>
</feature>
<evidence type="ECO:0000313" key="2">
    <source>
        <dbReference type="EnsemblPlants" id="cds.evm.model.06.1565"/>
    </source>
</evidence>
<dbReference type="Proteomes" id="UP000596661">
    <property type="component" value="Chromosome 6"/>
</dbReference>
<protein>
    <submittedName>
        <fullName evidence="2">Uncharacterized protein</fullName>
    </submittedName>
</protein>
<organism evidence="2 3">
    <name type="scientific">Cannabis sativa</name>
    <name type="common">Hemp</name>
    <name type="synonym">Marijuana</name>
    <dbReference type="NCBI Taxonomy" id="3483"/>
    <lineage>
        <taxon>Eukaryota</taxon>
        <taxon>Viridiplantae</taxon>
        <taxon>Streptophyta</taxon>
        <taxon>Embryophyta</taxon>
        <taxon>Tracheophyta</taxon>
        <taxon>Spermatophyta</taxon>
        <taxon>Magnoliopsida</taxon>
        <taxon>eudicotyledons</taxon>
        <taxon>Gunneridae</taxon>
        <taxon>Pentapetalae</taxon>
        <taxon>rosids</taxon>
        <taxon>fabids</taxon>
        <taxon>Rosales</taxon>
        <taxon>Cannabaceae</taxon>
        <taxon>Cannabis</taxon>
    </lineage>
</organism>
<proteinExistence type="predicted"/>
<reference evidence="2" key="2">
    <citation type="submission" date="2021-03" db="UniProtKB">
        <authorList>
            <consortium name="EnsemblPlants"/>
        </authorList>
    </citation>
    <scope>IDENTIFICATION</scope>
</reference>
<dbReference type="Gramene" id="evm.model.06.1565">
    <property type="protein sequence ID" value="cds.evm.model.06.1565"/>
    <property type="gene ID" value="evm.TU.06.1565"/>
</dbReference>
<reference evidence="2" key="1">
    <citation type="submission" date="2018-11" db="EMBL/GenBank/DDBJ databases">
        <authorList>
            <person name="Grassa J C."/>
        </authorList>
    </citation>
    <scope>NUCLEOTIDE SEQUENCE [LARGE SCALE GENOMIC DNA]</scope>
</reference>
<dbReference type="AlphaFoldDB" id="A0A803PV19"/>
<keyword evidence="3" id="KW-1185">Reference proteome</keyword>
<name>A0A803PV19_CANSA</name>